<evidence type="ECO:0000256" key="1">
    <source>
        <dbReference type="ARBA" id="ARBA00022729"/>
    </source>
</evidence>
<dbReference type="GO" id="GO:1904680">
    <property type="term" value="F:peptide transmembrane transporter activity"/>
    <property type="evidence" value="ECO:0007669"/>
    <property type="project" value="TreeGrafter"/>
</dbReference>
<dbReference type="PANTHER" id="PTHR30290">
    <property type="entry name" value="PERIPLASMIC BINDING COMPONENT OF ABC TRANSPORTER"/>
    <property type="match status" value="1"/>
</dbReference>
<dbReference type="Proteomes" id="UP000243688">
    <property type="component" value="Unassembled WGS sequence"/>
</dbReference>
<dbReference type="PIRSF" id="PIRSF002741">
    <property type="entry name" value="MppA"/>
    <property type="match status" value="1"/>
</dbReference>
<evidence type="ECO:0000256" key="3">
    <source>
        <dbReference type="SAM" id="SignalP"/>
    </source>
</evidence>
<dbReference type="Gene3D" id="3.90.76.10">
    <property type="entry name" value="Dipeptide-binding Protein, Domain 1"/>
    <property type="match status" value="1"/>
</dbReference>
<gene>
    <name evidence="5" type="ORF">BLM47_04010</name>
</gene>
<reference evidence="5 6" key="1">
    <citation type="submission" date="2016-12" db="EMBL/GenBank/DDBJ databases">
        <title>Candidatus Reconcilibacillus cellulovorans genome.</title>
        <authorList>
            <person name="Kolinko S."/>
            <person name="Wu Y.-W."/>
            <person name="Tachea F."/>
            <person name="Denzel E."/>
            <person name="Hiras J."/>
            <person name="Baecker N."/>
            <person name="Chan L.J."/>
            <person name="Eichorst S.A."/>
            <person name="Frey D."/>
            <person name="Adams P.D."/>
            <person name="Pray T."/>
            <person name="Tanjore D."/>
            <person name="Petzold C.J."/>
            <person name="Gladden J.M."/>
            <person name="Simmons B.A."/>
            <person name="Singer S.W."/>
        </authorList>
    </citation>
    <scope>NUCLEOTIDE SEQUENCE [LARGE SCALE GENOMIC DNA]</scope>
    <source>
        <strain evidence="5">JTherm</strain>
    </source>
</reference>
<name>A0A2A6E101_9BACL</name>
<dbReference type="PANTHER" id="PTHR30290:SF38">
    <property type="entry name" value="D,D-DIPEPTIDE-BINDING PERIPLASMIC PROTEIN DDPA-RELATED"/>
    <property type="match status" value="1"/>
</dbReference>
<dbReference type="SUPFAM" id="SSF53850">
    <property type="entry name" value="Periplasmic binding protein-like II"/>
    <property type="match status" value="1"/>
</dbReference>
<dbReference type="EMBL" id="MOXJ01000006">
    <property type="protein sequence ID" value="PDO10998.1"/>
    <property type="molecule type" value="Genomic_DNA"/>
</dbReference>
<feature type="compositionally biased region" description="Polar residues" evidence="2">
    <location>
        <begin position="24"/>
        <end position="42"/>
    </location>
</feature>
<comment type="caution">
    <text evidence="5">The sequence shown here is derived from an EMBL/GenBank/DDBJ whole genome shotgun (WGS) entry which is preliminary data.</text>
</comment>
<feature type="domain" description="Solute-binding protein family 5" evidence="4">
    <location>
        <begin position="92"/>
        <end position="426"/>
    </location>
</feature>
<dbReference type="InterPro" id="IPR039424">
    <property type="entry name" value="SBP_5"/>
</dbReference>
<proteinExistence type="predicted"/>
<dbReference type="CDD" id="cd00995">
    <property type="entry name" value="PBP2_NikA_DppA_OppA_like"/>
    <property type="match status" value="1"/>
</dbReference>
<dbReference type="Gene3D" id="3.10.105.10">
    <property type="entry name" value="Dipeptide-binding Protein, Domain 3"/>
    <property type="match status" value="1"/>
</dbReference>
<evidence type="ECO:0000259" key="4">
    <source>
        <dbReference type="Pfam" id="PF00496"/>
    </source>
</evidence>
<protein>
    <recommendedName>
        <fullName evidence="4">Solute-binding protein family 5 domain-containing protein</fullName>
    </recommendedName>
</protein>
<dbReference type="Pfam" id="PF00496">
    <property type="entry name" value="SBP_bac_5"/>
    <property type="match status" value="1"/>
</dbReference>
<evidence type="ECO:0000313" key="6">
    <source>
        <dbReference type="Proteomes" id="UP000243688"/>
    </source>
</evidence>
<organism evidence="5 6">
    <name type="scientific">Candidatus Reconcilbacillus cellulovorans</name>
    <dbReference type="NCBI Taxonomy" id="1906605"/>
    <lineage>
        <taxon>Bacteria</taxon>
        <taxon>Bacillati</taxon>
        <taxon>Bacillota</taxon>
        <taxon>Bacilli</taxon>
        <taxon>Bacillales</taxon>
        <taxon>Paenibacillaceae</taxon>
        <taxon>Candidatus Reconcilbacillus</taxon>
    </lineage>
</organism>
<dbReference type="InterPro" id="IPR030678">
    <property type="entry name" value="Peptide/Ni-bd"/>
</dbReference>
<feature type="region of interest" description="Disordered" evidence="2">
    <location>
        <begin position="24"/>
        <end position="50"/>
    </location>
</feature>
<evidence type="ECO:0000256" key="2">
    <source>
        <dbReference type="SAM" id="MobiDB-lite"/>
    </source>
</evidence>
<accession>A0A2A6E101</accession>
<sequence length="527" mass="57977">MKKVWLWTAIFALAMSLLAGCSSKPSGGQQAESPKPSGTESGSGPKRGGTLRLILNKGPINLGYVPQSQTVQELLTSVPAYETLGRFDQNGKIVPYLAESWQEDASAKTITIKLKRGIKFHDGTDFNAQAVKWNIEQMVTAGRSEFADVESVEVVDDATVRVRLKNWNSTMIEALSIFMRIMSPAAFEKLGRDGLAKHPVGTGPFEFVSFEQDVSVKYKRFDGYWQKGKPYLDGIEFRFILDATTAASAFQAGEADVYLNVPAEVANQLKSSSQLIRLESGLGAAAQGLIANSADPNSPFADVRVRKAMGHAIDKNAIIKSLFGEWVIPTNQWGLPTSWSYNPDVQGTPYDPDKAKQLLAEAGYPNGFQTTLIGTQGQEQFMAAIQQYLQKVGINAKVDIVDSGAFQQMTGNKGSWNGIITYNHRGDADLALYMPRNFAPNGPLYARNIQHPDKVTQLLAAARSAPDFETKRKISFDLQKAVFDEFALAYPMFVYTSPAALKPYVKDTGINQTYMTMFTPENAWLDK</sequence>
<dbReference type="GO" id="GO:0043190">
    <property type="term" value="C:ATP-binding cassette (ABC) transporter complex"/>
    <property type="evidence" value="ECO:0007669"/>
    <property type="project" value="InterPro"/>
</dbReference>
<dbReference type="Gene3D" id="3.40.190.10">
    <property type="entry name" value="Periplasmic binding protein-like II"/>
    <property type="match status" value="1"/>
</dbReference>
<dbReference type="GO" id="GO:0042597">
    <property type="term" value="C:periplasmic space"/>
    <property type="evidence" value="ECO:0007669"/>
    <property type="project" value="UniProtKB-ARBA"/>
</dbReference>
<feature type="signal peptide" evidence="3">
    <location>
        <begin position="1"/>
        <end position="19"/>
    </location>
</feature>
<feature type="chain" id="PRO_5039434109" description="Solute-binding protein family 5 domain-containing protein" evidence="3">
    <location>
        <begin position="20"/>
        <end position="527"/>
    </location>
</feature>
<dbReference type="GO" id="GO:0015833">
    <property type="term" value="P:peptide transport"/>
    <property type="evidence" value="ECO:0007669"/>
    <property type="project" value="TreeGrafter"/>
</dbReference>
<dbReference type="AlphaFoldDB" id="A0A2A6E101"/>
<dbReference type="InterPro" id="IPR000914">
    <property type="entry name" value="SBP_5_dom"/>
</dbReference>
<dbReference type="PROSITE" id="PS51257">
    <property type="entry name" value="PROKAR_LIPOPROTEIN"/>
    <property type="match status" value="1"/>
</dbReference>
<evidence type="ECO:0000313" key="5">
    <source>
        <dbReference type="EMBL" id="PDO10998.1"/>
    </source>
</evidence>
<keyword evidence="1 3" id="KW-0732">Signal</keyword>